<dbReference type="AlphaFoldDB" id="A0A059VY11"/>
<feature type="region of interest" description="Disordered" evidence="1">
    <location>
        <begin position="54"/>
        <end position="98"/>
    </location>
</feature>
<dbReference type="Proteomes" id="UP000288351">
    <property type="component" value="Unassembled WGS sequence"/>
</dbReference>
<dbReference type="RefSeq" id="WP_016571027.1">
    <property type="nucleotide sequence ID" value="NZ_BHXC01000006.1"/>
</dbReference>
<sequence>MQQRTRTRTGTAAAGTADRVRRGIRAGLAVGVAAVTLATVGGCAFGRPKIDVTPPSWATASPSASYDPYNPTPSYTPGYDSYSPSPTQETYDPDGRSDVRGSGCDFSASLRQFTYTVSITNPSTTSSYSYDMRIDWMKDRPADGSSYGQHQRSVVVAPGATETYTAKYTLNQSSWQAFWYTCQITRASKSKM</sequence>
<gene>
    <name evidence="2" type="ORF">SALB_04547</name>
</gene>
<comment type="caution">
    <text evidence="2">The sequence shown here is derived from an EMBL/GenBank/DDBJ whole genome shotgun (WGS) entry which is preliminary data.</text>
</comment>
<reference evidence="2 3" key="1">
    <citation type="journal article" date="2019" name="Microbiol. Resour. Announc.">
        <title>Draft Genome Sequence of the Most Traditional epsilon-Poly-l-Lysine Producer, Streptomyces albulus NBRC14147.</title>
        <authorList>
            <person name="Yamanaka K."/>
            <person name="Hamano Y."/>
        </authorList>
    </citation>
    <scope>NUCLEOTIDE SEQUENCE [LARGE SCALE GENOMIC DNA]</scope>
    <source>
        <strain evidence="2 3">NBRC 14147</strain>
    </source>
</reference>
<name>A0A059VY11_STRNR</name>
<accession>A0A059VY11</accession>
<dbReference type="EMBL" id="BHXC01000006">
    <property type="protein sequence ID" value="GCB91805.1"/>
    <property type="molecule type" value="Genomic_DNA"/>
</dbReference>
<evidence type="ECO:0000256" key="1">
    <source>
        <dbReference type="SAM" id="MobiDB-lite"/>
    </source>
</evidence>
<evidence type="ECO:0000313" key="2">
    <source>
        <dbReference type="EMBL" id="GCB91805.1"/>
    </source>
</evidence>
<feature type="compositionally biased region" description="Low complexity" evidence="1">
    <location>
        <begin position="54"/>
        <end position="65"/>
    </location>
</feature>
<organism evidence="2 3">
    <name type="scientific">Streptomyces noursei</name>
    <name type="common">Streptomyces albulus</name>
    <dbReference type="NCBI Taxonomy" id="1971"/>
    <lineage>
        <taxon>Bacteria</taxon>
        <taxon>Bacillati</taxon>
        <taxon>Actinomycetota</taxon>
        <taxon>Actinomycetes</taxon>
        <taxon>Kitasatosporales</taxon>
        <taxon>Streptomycetaceae</taxon>
        <taxon>Streptomyces</taxon>
    </lineage>
</organism>
<proteinExistence type="predicted"/>
<evidence type="ECO:0000313" key="3">
    <source>
        <dbReference type="Proteomes" id="UP000288351"/>
    </source>
</evidence>
<protein>
    <submittedName>
        <fullName evidence="2">Uncharacterized protein</fullName>
    </submittedName>
</protein>
<dbReference type="eggNOG" id="ENOG5032AZT">
    <property type="taxonomic scope" value="Bacteria"/>
</dbReference>